<evidence type="ECO:0000313" key="5">
    <source>
        <dbReference type="Proteomes" id="UP000663829"/>
    </source>
</evidence>
<dbReference type="PANTHER" id="PTHR14950">
    <property type="entry name" value="DICER-RELATED"/>
    <property type="match status" value="1"/>
</dbReference>
<dbReference type="AlphaFoldDB" id="A0A815CDV8"/>
<dbReference type="OrthoDB" id="67027at2759"/>
<gene>
    <name evidence="3" type="ORF">GPM918_LOCUS27637</name>
    <name evidence="4" type="ORF">SRO942_LOCUS27990</name>
</gene>
<reference evidence="3" key="1">
    <citation type="submission" date="2021-02" db="EMBL/GenBank/DDBJ databases">
        <authorList>
            <person name="Nowell W R."/>
        </authorList>
    </citation>
    <scope>NUCLEOTIDE SEQUENCE</scope>
</reference>
<dbReference type="GO" id="GO:0006396">
    <property type="term" value="P:RNA processing"/>
    <property type="evidence" value="ECO:0007669"/>
    <property type="project" value="InterPro"/>
</dbReference>
<dbReference type="Pfam" id="PF14622">
    <property type="entry name" value="Ribonucleas_3_3"/>
    <property type="match status" value="1"/>
</dbReference>
<protein>
    <recommendedName>
        <fullName evidence="2">RNase III domain-containing protein</fullName>
    </recommendedName>
</protein>
<comment type="caution">
    <text evidence="3">The sequence shown here is derived from an EMBL/GenBank/DDBJ whole genome shotgun (WGS) entry which is preliminary data.</text>
</comment>
<dbReference type="SMART" id="SM00535">
    <property type="entry name" value="RIBOc"/>
    <property type="match status" value="1"/>
</dbReference>
<name>A0A815CDV8_9BILA</name>
<dbReference type="Proteomes" id="UP000663829">
    <property type="component" value="Unassembled WGS sequence"/>
</dbReference>
<keyword evidence="1" id="KW-0378">Hydrolase</keyword>
<dbReference type="PROSITE" id="PS00517">
    <property type="entry name" value="RNASE_3_1"/>
    <property type="match status" value="1"/>
</dbReference>
<evidence type="ECO:0000313" key="3">
    <source>
        <dbReference type="EMBL" id="CAF1282801.1"/>
    </source>
</evidence>
<evidence type="ECO:0000256" key="1">
    <source>
        <dbReference type="ARBA" id="ARBA00022801"/>
    </source>
</evidence>
<dbReference type="InterPro" id="IPR000999">
    <property type="entry name" value="RNase_III_dom"/>
</dbReference>
<evidence type="ECO:0000259" key="2">
    <source>
        <dbReference type="PROSITE" id="PS50142"/>
    </source>
</evidence>
<keyword evidence="5" id="KW-1185">Reference proteome</keyword>
<dbReference type="PANTHER" id="PTHR14950:SF37">
    <property type="entry name" value="ENDORIBONUCLEASE DICER"/>
    <property type="match status" value="1"/>
</dbReference>
<feature type="domain" description="RNase III" evidence="2">
    <location>
        <begin position="16"/>
        <end position="139"/>
    </location>
</feature>
<dbReference type="SUPFAM" id="SSF69065">
    <property type="entry name" value="RNase III domain-like"/>
    <property type="match status" value="1"/>
</dbReference>
<dbReference type="EMBL" id="CAJOBC010028656">
    <property type="protein sequence ID" value="CAF4079447.1"/>
    <property type="molecule type" value="Genomic_DNA"/>
</dbReference>
<dbReference type="EMBL" id="CAJNOQ010011687">
    <property type="protein sequence ID" value="CAF1282801.1"/>
    <property type="molecule type" value="Genomic_DNA"/>
</dbReference>
<proteinExistence type="predicted"/>
<dbReference type="InterPro" id="IPR036389">
    <property type="entry name" value="RNase_III_sf"/>
</dbReference>
<evidence type="ECO:0000313" key="4">
    <source>
        <dbReference type="EMBL" id="CAF4079447.1"/>
    </source>
</evidence>
<accession>A0A815CDV8</accession>
<dbReference type="Gene3D" id="1.10.1520.10">
    <property type="entry name" value="Ribonuclease III domain"/>
    <property type="match status" value="1"/>
</dbReference>
<organism evidence="3 5">
    <name type="scientific">Didymodactylos carnosus</name>
    <dbReference type="NCBI Taxonomy" id="1234261"/>
    <lineage>
        <taxon>Eukaryota</taxon>
        <taxon>Metazoa</taxon>
        <taxon>Spiralia</taxon>
        <taxon>Gnathifera</taxon>
        <taxon>Rotifera</taxon>
        <taxon>Eurotatoria</taxon>
        <taxon>Bdelloidea</taxon>
        <taxon>Philodinida</taxon>
        <taxon>Philodinidae</taxon>
        <taxon>Didymodactylos</taxon>
    </lineage>
</organism>
<dbReference type="GO" id="GO:0004525">
    <property type="term" value="F:ribonuclease III activity"/>
    <property type="evidence" value="ECO:0007669"/>
    <property type="project" value="InterPro"/>
</dbReference>
<dbReference type="CDD" id="cd00593">
    <property type="entry name" value="RIBOc"/>
    <property type="match status" value="1"/>
</dbReference>
<sequence>MGNSAATIQQSNIQLLTRIESVTGYRFKNLQLLEQAFTHDSMRVGNHNAATYQRLEFLGDSVLHYTITKYLYQQRLMANEGELTIARSNLVDKVKQREIASTHGLADLVAFVPGFDKTRFSGNHKFVEALISAIHQEGRVEQAKKSIYKLWDLTYSTNKTIY</sequence>
<dbReference type="PROSITE" id="PS50142">
    <property type="entry name" value="RNASE_3_2"/>
    <property type="match status" value="1"/>
</dbReference>
<dbReference type="Proteomes" id="UP000681722">
    <property type="component" value="Unassembled WGS sequence"/>
</dbReference>